<protein>
    <submittedName>
        <fullName evidence="1">Terminase large subunit</fullName>
    </submittedName>
</protein>
<organism evidence="1">
    <name type="scientific">Myoviridae sp. ctcyQ27</name>
    <dbReference type="NCBI Taxonomy" id="2825139"/>
    <lineage>
        <taxon>Viruses</taxon>
        <taxon>Duplodnaviria</taxon>
        <taxon>Heunggongvirae</taxon>
        <taxon>Uroviricota</taxon>
        <taxon>Caudoviricetes</taxon>
    </lineage>
</organism>
<dbReference type="Gene3D" id="3.30.420.240">
    <property type="match status" value="1"/>
</dbReference>
<accession>A0A8S5UFB9</accession>
<proteinExistence type="predicted"/>
<evidence type="ECO:0000313" key="1">
    <source>
        <dbReference type="EMBL" id="DAF93078.1"/>
    </source>
</evidence>
<name>A0A8S5UFB9_9CAUD</name>
<dbReference type="EMBL" id="BK016080">
    <property type="protein sequence ID" value="DAF93078.1"/>
    <property type="molecule type" value="Genomic_DNA"/>
</dbReference>
<reference evidence="1" key="1">
    <citation type="journal article" date="2021" name="Proc. Natl. Acad. Sci. U.S.A.">
        <title>A Catalog of Tens of Thousands of Viruses from Human Metagenomes Reveals Hidden Associations with Chronic Diseases.</title>
        <authorList>
            <person name="Tisza M.J."/>
            <person name="Buck C.B."/>
        </authorList>
    </citation>
    <scope>NUCLEOTIDE SEQUENCE</scope>
    <source>
        <strain evidence="1">CtcyQ27</strain>
    </source>
</reference>
<dbReference type="InterPro" id="IPR027417">
    <property type="entry name" value="P-loop_NTPase"/>
</dbReference>
<dbReference type="Gene3D" id="3.40.50.300">
    <property type="entry name" value="P-loop containing nucleotide triphosphate hydrolases"/>
    <property type="match status" value="1"/>
</dbReference>
<sequence>MDMHFQLKQQGRVNNRFFLALYDRDLIGVDPRDPRLPQYMKAKVLNECAHNYWYFIREVIRIPDQGGAANSGVRYKLHRGNLALSFCLLNNWNIFLELPRQHGKTMAALCWYLWVFNFRTTNSEIMFMNKKHDDSKMNLQRLKILRAALPTYLQFANQYGKDGTKLRASNTLETITHIINNNKITTKPSARSKTIANNLGRGCTMPMHWYDEYAFIVYNKIIYQAATPAYKTASENAKKNHAPYGILITTTPGDLSTDEGMDAYETRNSATPFLEEFYDYTPQQLKEVAEANTDSSFFYIRFTYQQLGSSEQYFKEMVRDLKKDWAAIRREVLLEWSLTSDNSPFDPNDLELIATMVREPIRRIVLRKGFAIDLYKQIEDPHYPPIIGVDVSGGYSRDSSAVTIIDSKTTDVVGDFNCNYISTNDLAHLLYELVVKFMPNAIVNVERNGGFGASVLSTLKETKIKRNLYYEIKDRIFEERTFGGMNQTIKHTQKCKVYGFDETKNSRDLLMQILRERVDNHKSKFLSPKILAELRTLEYKKNGRIEHTAQGHDDQIFSYLMAMYVWYEGKELTERYGLQKVTIHTDEDDEDRIDIDNNYTDISEAINEESDMVQEQLDVLSSNKAILYDEWRAQEKAKDQEAVNRLLQTKVGQQAYIEKYHIDPDDLPILGQAYSIPQDVFDDYYDDFQVDPLTKQKLVEEERLSKIYSMKY</sequence>